<name>A0A432MLI2_9BACT</name>
<feature type="domain" description="Glycosyltransferase 2-like" evidence="1">
    <location>
        <begin position="7"/>
        <end position="163"/>
    </location>
</feature>
<organism evidence="2 3">
    <name type="scientific">Tautonia sociabilis</name>
    <dbReference type="NCBI Taxonomy" id="2080755"/>
    <lineage>
        <taxon>Bacteria</taxon>
        <taxon>Pseudomonadati</taxon>
        <taxon>Planctomycetota</taxon>
        <taxon>Planctomycetia</taxon>
        <taxon>Isosphaerales</taxon>
        <taxon>Isosphaeraceae</taxon>
        <taxon>Tautonia</taxon>
    </lineage>
</organism>
<dbReference type="InterPro" id="IPR050256">
    <property type="entry name" value="Glycosyltransferase_2"/>
</dbReference>
<dbReference type="CDD" id="cd04179">
    <property type="entry name" value="DPM_DPG-synthase_like"/>
    <property type="match status" value="1"/>
</dbReference>
<dbReference type="Gene3D" id="3.90.550.10">
    <property type="entry name" value="Spore Coat Polysaccharide Biosynthesis Protein SpsA, Chain A"/>
    <property type="match status" value="1"/>
</dbReference>
<dbReference type="Proteomes" id="UP000280296">
    <property type="component" value="Unassembled WGS sequence"/>
</dbReference>
<dbReference type="SUPFAM" id="SSF53448">
    <property type="entry name" value="Nucleotide-diphospho-sugar transferases"/>
    <property type="match status" value="1"/>
</dbReference>
<dbReference type="EMBL" id="RYZH01000012">
    <property type="protein sequence ID" value="RUL88273.1"/>
    <property type="molecule type" value="Genomic_DNA"/>
</dbReference>
<dbReference type="AlphaFoldDB" id="A0A432MLI2"/>
<evidence type="ECO:0000313" key="2">
    <source>
        <dbReference type="EMBL" id="RUL88273.1"/>
    </source>
</evidence>
<dbReference type="PANTHER" id="PTHR48090:SF7">
    <property type="entry name" value="RFBJ PROTEIN"/>
    <property type="match status" value="1"/>
</dbReference>
<dbReference type="RefSeq" id="WP_126724787.1">
    <property type="nucleotide sequence ID" value="NZ_RYZH01000012.1"/>
</dbReference>
<dbReference type="OrthoDB" id="9810303at2"/>
<accession>A0A432MLI2</accession>
<keyword evidence="3" id="KW-1185">Reference proteome</keyword>
<dbReference type="Pfam" id="PF00535">
    <property type="entry name" value="Glycos_transf_2"/>
    <property type="match status" value="1"/>
</dbReference>
<keyword evidence="2" id="KW-0808">Transferase</keyword>
<dbReference type="GO" id="GO:0016740">
    <property type="term" value="F:transferase activity"/>
    <property type="evidence" value="ECO:0007669"/>
    <property type="project" value="UniProtKB-KW"/>
</dbReference>
<reference evidence="2 3" key="2">
    <citation type="submission" date="2019-01" db="EMBL/GenBank/DDBJ databases">
        <title>Tautonia sociabilis, a novel thermotolerant planctomycete of Isosphaeraceae family, isolated from a 4000 m deep subterranean habitat.</title>
        <authorList>
            <person name="Kovaleva O.L."/>
            <person name="Elcheninov A.G."/>
            <person name="Van Heerden E."/>
            <person name="Toshchakov S.V."/>
            <person name="Novikov A."/>
            <person name="Bonch-Osmolovskaya E.A."/>
            <person name="Kublanov I.V."/>
        </authorList>
    </citation>
    <scope>NUCLEOTIDE SEQUENCE [LARGE SCALE GENOMIC DNA]</scope>
    <source>
        <strain evidence="2 3">GM2012</strain>
    </source>
</reference>
<protein>
    <submittedName>
        <fullName evidence="2">Glycosyltransferase family 2 protein</fullName>
    </submittedName>
</protein>
<comment type="caution">
    <text evidence="2">The sequence shown here is derived from an EMBL/GenBank/DDBJ whole genome shotgun (WGS) entry which is preliminary data.</text>
</comment>
<reference evidence="2 3" key="1">
    <citation type="submission" date="2018-12" db="EMBL/GenBank/DDBJ databases">
        <authorList>
            <person name="Toschakov S.V."/>
        </authorList>
    </citation>
    <scope>NUCLEOTIDE SEQUENCE [LARGE SCALE GENOMIC DNA]</scope>
    <source>
        <strain evidence="2 3">GM2012</strain>
    </source>
</reference>
<proteinExistence type="predicted"/>
<dbReference type="InterPro" id="IPR001173">
    <property type="entry name" value="Glyco_trans_2-like"/>
</dbReference>
<evidence type="ECO:0000313" key="3">
    <source>
        <dbReference type="Proteomes" id="UP000280296"/>
    </source>
</evidence>
<dbReference type="PANTHER" id="PTHR48090">
    <property type="entry name" value="UNDECAPRENYL-PHOSPHATE 4-DEOXY-4-FORMAMIDO-L-ARABINOSE TRANSFERASE-RELATED"/>
    <property type="match status" value="1"/>
</dbReference>
<dbReference type="InterPro" id="IPR029044">
    <property type="entry name" value="Nucleotide-diphossugar_trans"/>
</dbReference>
<sequence length="240" mass="26490">MRLLTAIPVYNEEENLEPVLAEILRHAPGDVLVVDDGSTDRTPELLAKFPAARVIRHDRNLGYGAGLRSAFQATLDGGYDGLVTLDCDGQHEPAMIPEVAAPLDRADIVSGSRYLKVFDPSQAPPEQRRKINVEVTRWLNECLGFGLTDAFCGFKAYRAEALAKFDITDLGYAMPLQVWVQAAEHGMTVVEVPVPLIYLDEKRAFGGALDDATYRLNHYRSVFREALRRSRLEVAGGCSG</sequence>
<evidence type="ECO:0000259" key="1">
    <source>
        <dbReference type="Pfam" id="PF00535"/>
    </source>
</evidence>
<gene>
    <name evidence="2" type="ORF">TsocGM_08020</name>
</gene>